<sequence>MDSKLTRRGLMGLTAGAGLAACSAPNPISARNDGTVSSGAFAHGVASGDPFAESVVLWTRVTPDTEGDIEVLWDVAQERDFTSLIATGALQTNAAKDYCVKIVAEGLSPSTEYFYRFRSGNAFSPVGRTRTLPVGSPEKLRFAVVSCANWQHGYFNTYDAVAKRAAVDPYDAMIHLGDYYYEYGEEAAGRLPDRVHEPKHEIVSLDDYRTRHAQYRSDAALQAATSAMPLIAVWDDHETTNDSWKTGAQNHQPDIEGDWDVRKQAALRAYYEWMPIREPKVGRVRSDIYRNFRFGDLMNLTCVETRLTARAEPIIVESYLDEISAEGGADKFRKDVLYAPDREMFGADQKEFIINALRSSKEDGVQWRFLANQVIMGRLLTPDFSPYITEEAFANIEPDWPGVRDFVTLSQYNMPVYPDSWDGYPVARENFYAALDAEGLNDLLVLTGDAHEFWVNDLTSETGTKVGMEIVTSSVSSETLQAYLGDGTADHNLLLTKENPDARYYNATINGFIDLTVTPKKVDAQMVGVNTVLSKDYTTVETARFALKKSGETIKAKSPKGLSFTQRVLFHGLG</sequence>
<proteinExistence type="predicted"/>
<feature type="domain" description="Phospholipase D N-terminal" evidence="2">
    <location>
        <begin position="43"/>
        <end position="131"/>
    </location>
</feature>
<dbReference type="PANTHER" id="PTHR43606:SF2">
    <property type="entry name" value="ALKALINE PHOSPHATASE FAMILY PROTEIN (AFU_ORTHOLOGUE AFUA_5G03860)"/>
    <property type="match status" value="1"/>
</dbReference>
<dbReference type="PROSITE" id="PS51257">
    <property type="entry name" value="PROKAR_LIPOPROTEIN"/>
    <property type="match status" value="1"/>
</dbReference>
<accession>A0A918KU92</accession>
<evidence type="ECO:0000259" key="1">
    <source>
        <dbReference type="Pfam" id="PF09423"/>
    </source>
</evidence>
<evidence type="ECO:0000313" key="3">
    <source>
        <dbReference type="EMBL" id="GGX74576.1"/>
    </source>
</evidence>
<dbReference type="Proteomes" id="UP000600865">
    <property type="component" value="Unassembled WGS sequence"/>
</dbReference>
<dbReference type="InterPro" id="IPR018946">
    <property type="entry name" value="PhoD-like_MPP"/>
</dbReference>
<evidence type="ECO:0000313" key="4">
    <source>
        <dbReference type="Proteomes" id="UP000600865"/>
    </source>
</evidence>
<dbReference type="PANTHER" id="PTHR43606">
    <property type="entry name" value="PHOSPHATASE, PUTATIVE (AFU_ORTHOLOGUE AFUA_6G08710)-RELATED"/>
    <property type="match status" value="1"/>
</dbReference>
<dbReference type="EMBL" id="BMYV01000003">
    <property type="protein sequence ID" value="GGX74576.1"/>
    <property type="molecule type" value="Genomic_DNA"/>
</dbReference>
<protein>
    <submittedName>
        <fullName evidence="3">Alkaline phosphatase</fullName>
    </submittedName>
</protein>
<dbReference type="Gene3D" id="2.60.40.380">
    <property type="entry name" value="Purple acid phosphatase-like, N-terminal"/>
    <property type="match status" value="1"/>
</dbReference>
<dbReference type="CDD" id="cd07389">
    <property type="entry name" value="MPP_PhoD"/>
    <property type="match status" value="1"/>
</dbReference>
<dbReference type="InterPro" id="IPR029052">
    <property type="entry name" value="Metallo-depent_PP-like"/>
</dbReference>
<dbReference type="InterPro" id="IPR052900">
    <property type="entry name" value="Phospholipid_Metab_Enz"/>
</dbReference>
<dbReference type="SUPFAM" id="SSF56300">
    <property type="entry name" value="Metallo-dependent phosphatases"/>
    <property type="match status" value="1"/>
</dbReference>
<reference evidence="3 4" key="1">
    <citation type="journal article" date="2014" name="Int. J. Syst. Evol. Microbiol.">
        <title>Complete genome sequence of Corynebacterium casei LMG S-19264T (=DSM 44701T), isolated from a smear-ripened cheese.</title>
        <authorList>
            <consortium name="US DOE Joint Genome Institute (JGI-PGF)"/>
            <person name="Walter F."/>
            <person name="Albersmeier A."/>
            <person name="Kalinowski J."/>
            <person name="Ruckert C."/>
        </authorList>
    </citation>
    <scope>NUCLEOTIDE SEQUENCE [LARGE SCALE GENOMIC DNA]</scope>
    <source>
        <strain evidence="3 4">KCTC 23968</strain>
    </source>
</reference>
<dbReference type="PROSITE" id="PS51318">
    <property type="entry name" value="TAT"/>
    <property type="match status" value="1"/>
</dbReference>
<comment type="caution">
    <text evidence="3">The sequence shown here is derived from an EMBL/GenBank/DDBJ whole genome shotgun (WGS) entry which is preliminary data.</text>
</comment>
<dbReference type="RefSeq" id="WP_189586927.1">
    <property type="nucleotide sequence ID" value="NZ_BMYV01000003.1"/>
</dbReference>
<keyword evidence="4" id="KW-1185">Reference proteome</keyword>
<gene>
    <name evidence="3" type="ORF">GCM10011309_25910</name>
</gene>
<evidence type="ECO:0000259" key="2">
    <source>
        <dbReference type="Pfam" id="PF16655"/>
    </source>
</evidence>
<dbReference type="InterPro" id="IPR032093">
    <property type="entry name" value="PhoD_N"/>
</dbReference>
<dbReference type="Gene3D" id="3.60.21.70">
    <property type="entry name" value="PhoD-like phosphatase"/>
    <property type="match status" value="1"/>
</dbReference>
<organism evidence="3 4">
    <name type="scientific">Litorimonas cladophorae</name>
    <dbReference type="NCBI Taxonomy" id="1220491"/>
    <lineage>
        <taxon>Bacteria</taxon>
        <taxon>Pseudomonadati</taxon>
        <taxon>Pseudomonadota</taxon>
        <taxon>Alphaproteobacteria</taxon>
        <taxon>Maricaulales</taxon>
        <taxon>Robiginitomaculaceae</taxon>
    </lineage>
</organism>
<dbReference type="AlphaFoldDB" id="A0A918KU92"/>
<name>A0A918KU92_9PROT</name>
<dbReference type="InterPro" id="IPR006311">
    <property type="entry name" value="TAT_signal"/>
</dbReference>
<dbReference type="Pfam" id="PF16655">
    <property type="entry name" value="PhoD_N"/>
    <property type="match status" value="1"/>
</dbReference>
<dbReference type="Pfam" id="PF09423">
    <property type="entry name" value="PhoD"/>
    <property type="match status" value="1"/>
</dbReference>
<dbReference type="InterPro" id="IPR038607">
    <property type="entry name" value="PhoD-like_sf"/>
</dbReference>
<feature type="domain" description="PhoD-like phosphatase metallophosphatase" evidence="1">
    <location>
        <begin position="142"/>
        <end position="525"/>
    </location>
</feature>